<dbReference type="EMBL" id="CABFWN010000001">
    <property type="protein sequence ID" value="VUG16466.1"/>
    <property type="molecule type" value="Genomic_DNA"/>
</dbReference>
<keyword evidence="7 9" id="KW-0472">Membrane</keyword>
<evidence type="ECO:0000256" key="7">
    <source>
        <dbReference type="ARBA" id="ARBA00023136"/>
    </source>
</evidence>
<evidence type="ECO:0000313" key="14">
    <source>
        <dbReference type="EMBL" id="VUG16466.1"/>
    </source>
</evidence>
<dbReference type="GO" id="GO:0033263">
    <property type="term" value="C:CORVET complex"/>
    <property type="evidence" value="ECO:0007669"/>
    <property type="project" value="UniProtKB-UniRule"/>
</dbReference>
<dbReference type="GO" id="GO:0007032">
    <property type="term" value="P:endosome organization"/>
    <property type="evidence" value="ECO:0007669"/>
    <property type="project" value="TreeGrafter"/>
</dbReference>
<dbReference type="InterPro" id="IPR013083">
    <property type="entry name" value="Znf_RING/FYVE/PHD"/>
</dbReference>
<dbReference type="CDD" id="cd16688">
    <property type="entry name" value="RING-H2_Vps11"/>
    <property type="match status" value="1"/>
</dbReference>
<keyword evidence="9" id="KW-0833">Ubl conjugation pathway</keyword>
<evidence type="ECO:0000256" key="6">
    <source>
        <dbReference type="ARBA" id="ARBA00022927"/>
    </source>
</evidence>
<dbReference type="GO" id="GO:0000329">
    <property type="term" value="C:fungal-type vacuole membrane"/>
    <property type="evidence" value="ECO:0007669"/>
    <property type="project" value="UniProtKB-UniRule"/>
</dbReference>
<dbReference type="EC" id="2.3.2.27" evidence="9"/>
<dbReference type="Gene3D" id="3.30.40.10">
    <property type="entry name" value="Zinc/RING finger domain, C3HC4 (zinc finger)"/>
    <property type="match status" value="1"/>
</dbReference>
<evidence type="ECO:0000256" key="8">
    <source>
        <dbReference type="ARBA" id="ARBA00029433"/>
    </source>
</evidence>
<reference evidence="13 16" key="2">
    <citation type="journal article" date="2020" name="Appl. Microbiol. Biotechnol.">
        <title>Targeted gene deletion in Brettanomyces bruxellensis with an expression-free CRISPR-Cas9 system.</title>
        <authorList>
            <person name="Varela C."/>
            <person name="Bartel C."/>
            <person name="Onetto C."/>
            <person name="Borneman A."/>
        </authorList>
    </citation>
    <scope>NUCLEOTIDE SEQUENCE [LARGE SCALE GENOMIC DNA]</scope>
    <source>
        <strain evidence="13 16">AWRI1613</strain>
    </source>
</reference>
<evidence type="ECO:0000256" key="9">
    <source>
        <dbReference type="PIRNR" id="PIRNR007860"/>
    </source>
</evidence>
<dbReference type="PROSITE" id="PS50236">
    <property type="entry name" value="CHCR"/>
    <property type="match status" value="1"/>
</dbReference>
<keyword evidence="3" id="KW-0479">Metal-binding</keyword>
<dbReference type="Pfam" id="PF23341">
    <property type="entry name" value="PEP5_VPS11_N"/>
    <property type="match status" value="1"/>
</dbReference>
<evidence type="ECO:0000313" key="13">
    <source>
        <dbReference type="EMBL" id="KAF6008446.1"/>
    </source>
</evidence>
<dbReference type="InterPro" id="IPR000547">
    <property type="entry name" value="Clathrin_H-chain/VPS_repeat"/>
</dbReference>
<dbReference type="Proteomes" id="UP000568158">
    <property type="component" value="Unassembled WGS sequence"/>
</dbReference>
<evidence type="ECO:0000259" key="12">
    <source>
        <dbReference type="PROSITE" id="PS50089"/>
    </source>
</evidence>
<dbReference type="PROSITE" id="PS50089">
    <property type="entry name" value="ZF_RING_2"/>
    <property type="match status" value="1"/>
</dbReference>
<evidence type="ECO:0000256" key="10">
    <source>
        <dbReference type="PROSITE-ProRule" id="PRU00175"/>
    </source>
</evidence>
<dbReference type="SUPFAM" id="SSF57850">
    <property type="entry name" value="RING/U-box"/>
    <property type="match status" value="1"/>
</dbReference>
<evidence type="ECO:0000256" key="5">
    <source>
        <dbReference type="ARBA" id="ARBA00022833"/>
    </source>
</evidence>
<keyword evidence="6 9" id="KW-0653">Protein transport</keyword>
<dbReference type="PANTHER" id="PTHR23323:SF24">
    <property type="entry name" value="VACUOLAR PROTEIN SORTING-ASSOCIATED PROTEIN 11 HOMOLOG"/>
    <property type="match status" value="1"/>
</dbReference>
<dbReference type="InterPro" id="IPR015943">
    <property type="entry name" value="WD40/YVTN_repeat-like_dom_sf"/>
</dbReference>
<dbReference type="GO" id="GO:0007033">
    <property type="term" value="P:vacuole organization"/>
    <property type="evidence" value="ECO:0007669"/>
    <property type="project" value="TreeGrafter"/>
</dbReference>
<sequence length="1058" mass="118577">MSLSSWRQFPFFDCIPIKDPNYGQERGKTLYSDPTVTAIGSTADFLVIANSKSIIKFIDRKFKLKYSFQAYDSSYTITNIFHIRISADATPGILCSIAEVQGKPTILKLWSIKKLVSMTKAVDYEADYLSQCVISNGPNNHPLTCFSYTSDFKTLAFGYANGTVILVRGDFIHDRGSRQKVVYQNEDPVTSVQFKDDTLLFVTTTSKILTIRTSTRNTTESEQILEGQKGADVNCTGIISSDSDKTKRLVVARKEGLQFYNSKGKTHNLLINISKSRLFVYNERYILFVTSRSESLTGNSDGNVDSMETSVSTSGLLIVDIIGRFIAFNQALTSTVVNIFEMWGSPYLYTMDGMLYRLHEKTLLQKLDILTKSDLFPMAIQLAKDFQLEDDKIMEIEQRYADYLYEKQADYSGAIDKYIKCIGLGRTSEVIRKYKENSMIPHLTKYLEALVAFGTSNQDHVTLLLCSYCKLKQDKKIKEFVDSVEIDEDHEVKTLEGEASKDFDKETVISLCRESGYCSIASSIARKFNMASLVVDIQLNDLHKPKAALAYMRSLPVDDLLRVLLDKVKQLLDKLPNETTQLLIDVFTGSYQAEAALSDQISTASSSFEKSSSHSKASGSLNHPLLTSYKQFVAFMGGKGTSFKEDTSSTTSSTVGTAIIPKNPTYLPPRPRIIFKCFVNHPHEFVIFLEACVESYNKFGGKESDKKDLLITLYEMYLSLAREKPDGKADADHERSVRNWEGKAVSLLKIIRDENNWNLEDQTSLLLLSSVADFSEGETIVREAADESSEGFGLDIFRSAVMKEDYDRCCEIIEKYGSKETDLYRLGLSVFTSSEKIYNEVGEKRIQKLIYKIGDEKLMSPLEIIKQISLGGGKSFVKLGLVKQYLLDYVQRQKIEIQNNQKLVDSYRSDLKVVESGINGLLKQPQTINQTKCSACGQPLTFPLVHFKCGHSFHEHCLTSFAGSQASLVAGNEGDQLVCPRCASQYGMIDILKKRREDVSQKNDLLNAALTGSSDRFKVMLGFIGRGALKSPKVVYTKQEEGNGVVDDNGEGSEKGKK</sequence>
<accession>A0A7D9GXH3</accession>
<dbReference type="Pfam" id="PF23356">
    <property type="entry name" value="TPR_PEP5_VPS11"/>
    <property type="match status" value="1"/>
</dbReference>
<dbReference type="PANTHER" id="PTHR23323">
    <property type="entry name" value="VACUOLAR PROTEIN SORTING-ASSOCIATED PROTEIN"/>
    <property type="match status" value="1"/>
</dbReference>
<dbReference type="GO" id="GO:0061630">
    <property type="term" value="F:ubiquitin protein ligase activity"/>
    <property type="evidence" value="ECO:0007669"/>
    <property type="project" value="UniProtKB-EC"/>
</dbReference>
<dbReference type="GO" id="GO:0048284">
    <property type="term" value="P:organelle fusion"/>
    <property type="evidence" value="ECO:0007669"/>
    <property type="project" value="TreeGrafter"/>
</dbReference>
<reference evidence="14 15" key="1">
    <citation type="submission" date="2019-07" db="EMBL/GenBank/DDBJ databases">
        <authorList>
            <person name="Friedrich A."/>
            <person name="Schacherer J."/>
        </authorList>
    </citation>
    <scope>NUCLEOTIDE SEQUENCE [LARGE SCALE GENOMIC DNA]</scope>
</reference>
<proteinExistence type="inferred from homology"/>
<dbReference type="EMBL" id="JABCYN010000036">
    <property type="protein sequence ID" value="KAF6008446.1"/>
    <property type="molecule type" value="Genomic_DNA"/>
</dbReference>
<dbReference type="GO" id="GO:0030897">
    <property type="term" value="C:HOPS complex"/>
    <property type="evidence" value="ECO:0007669"/>
    <property type="project" value="UniProtKB-UniRule"/>
</dbReference>
<dbReference type="GO" id="GO:0006904">
    <property type="term" value="P:vesicle docking involved in exocytosis"/>
    <property type="evidence" value="ECO:0007669"/>
    <property type="project" value="TreeGrafter"/>
</dbReference>
<keyword evidence="9" id="KW-0808">Transferase</keyword>
<dbReference type="Gene3D" id="2.130.10.10">
    <property type="entry name" value="YVTN repeat-like/Quinoprotein amine dehydrogenase"/>
    <property type="match status" value="1"/>
</dbReference>
<dbReference type="InterPro" id="IPR057307">
    <property type="entry name" value="PEP5_VPS11_N"/>
</dbReference>
<dbReference type="InterPro" id="IPR057308">
    <property type="entry name" value="CHCR_PEP5_VPS11"/>
</dbReference>
<dbReference type="InterPro" id="IPR027370">
    <property type="entry name" value="Znf-RING_euk"/>
</dbReference>
<dbReference type="GO" id="GO:0006886">
    <property type="term" value="P:intracellular protein transport"/>
    <property type="evidence" value="ECO:0007669"/>
    <property type="project" value="UniProtKB-UniRule"/>
</dbReference>
<comment type="subunit">
    <text evidence="9">Component of the homotypic vacuole fusion and vacuole protein sorting (HOPS) complex. Component of the class C core vacuole/endosome tethering (CORVET) complex.</text>
</comment>
<dbReference type="Pfam" id="PF13445">
    <property type="entry name" value="zf-RING_UBOX"/>
    <property type="match status" value="1"/>
</dbReference>
<keyword evidence="4 10" id="KW-0863">Zinc-finger</keyword>
<evidence type="ECO:0000313" key="15">
    <source>
        <dbReference type="Proteomes" id="UP000478008"/>
    </source>
</evidence>
<dbReference type="InterPro" id="IPR001841">
    <property type="entry name" value="Znf_RING"/>
</dbReference>
<evidence type="ECO:0000256" key="3">
    <source>
        <dbReference type="ARBA" id="ARBA00022723"/>
    </source>
</evidence>
<feature type="repeat" description="CHCR" evidence="11">
    <location>
        <begin position="418"/>
        <end position="580"/>
    </location>
</feature>
<dbReference type="Proteomes" id="UP000478008">
    <property type="component" value="Unassembled WGS sequence"/>
</dbReference>
<dbReference type="AlphaFoldDB" id="A0A7D9GXH3"/>
<feature type="domain" description="RING-type" evidence="12">
    <location>
        <begin position="933"/>
        <end position="982"/>
    </location>
</feature>
<dbReference type="GO" id="GO:0008270">
    <property type="term" value="F:zinc ion binding"/>
    <property type="evidence" value="ECO:0007669"/>
    <property type="project" value="UniProtKB-KW"/>
</dbReference>
<keyword evidence="15" id="KW-1185">Reference proteome</keyword>
<evidence type="ECO:0000256" key="2">
    <source>
        <dbReference type="ARBA" id="ARBA00022448"/>
    </source>
</evidence>
<keyword evidence="5" id="KW-0862">Zinc</keyword>
<keyword evidence="9" id="KW-0926">Vacuole</keyword>
<dbReference type="InterPro" id="IPR024763">
    <property type="entry name" value="VPS11_C"/>
</dbReference>
<evidence type="ECO:0000256" key="11">
    <source>
        <dbReference type="PROSITE-ProRule" id="PRU01006"/>
    </source>
</evidence>
<keyword evidence="2 9" id="KW-0813">Transport</keyword>
<dbReference type="GO" id="GO:0030674">
    <property type="term" value="F:protein-macromolecule adaptor activity"/>
    <property type="evidence" value="ECO:0007669"/>
    <property type="project" value="TreeGrafter"/>
</dbReference>
<name>A0A7D9GXH3_DEKBR</name>
<dbReference type="Pfam" id="PF12451">
    <property type="entry name" value="VPS11_C"/>
    <property type="match status" value="1"/>
</dbReference>
<organism evidence="14 15">
    <name type="scientific">Dekkera bruxellensis</name>
    <name type="common">Brettanomyces custersii</name>
    <dbReference type="NCBI Taxonomy" id="5007"/>
    <lineage>
        <taxon>Eukaryota</taxon>
        <taxon>Fungi</taxon>
        <taxon>Dikarya</taxon>
        <taxon>Ascomycota</taxon>
        <taxon>Saccharomycotina</taxon>
        <taxon>Pichiomycetes</taxon>
        <taxon>Pichiales</taxon>
        <taxon>Pichiaceae</taxon>
        <taxon>Brettanomyces</taxon>
    </lineage>
</organism>
<dbReference type="PIRSF" id="PIRSF007860">
    <property type="entry name" value="VPS11"/>
    <property type="match status" value="1"/>
</dbReference>
<dbReference type="SUPFAM" id="SSF50978">
    <property type="entry name" value="WD40 repeat-like"/>
    <property type="match status" value="1"/>
</dbReference>
<dbReference type="SMART" id="SM00184">
    <property type="entry name" value="RING"/>
    <property type="match status" value="1"/>
</dbReference>
<comment type="subcellular location">
    <subcellularLocation>
        <location evidence="8">Endomembrane system</location>
        <topology evidence="8">Peripheral membrane protein</topology>
        <orientation evidence="8">Cytoplasmic side</orientation>
    </subcellularLocation>
    <subcellularLocation>
        <location evidence="9">Vacuole membrane</location>
        <topology evidence="9">Peripheral membrane protein</topology>
        <orientation evidence="9">Cytoplasmic side</orientation>
    </subcellularLocation>
</comment>
<dbReference type="InterPro" id="IPR036322">
    <property type="entry name" value="WD40_repeat_dom_sf"/>
</dbReference>
<comment type="catalytic activity">
    <reaction evidence="9">
        <text>S-ubiquitinyl-[E2 ubiquitin-conjugating enzyme]-L-cysteine + [acceptor protein]-L-lysine = [E2 ubiquitin-conjugating enzyme]-L-cysteine + N(6)-ubiquitinyl-[acceptor protein]-L-lysine.</text>
        <dbReference type="EC" id="2.3.2.27"/>
    </reaction>
</comment>
<gene>
    <name evidence="14" type="primary">PEP5</name>
    <name evidence="14" type="ORF">DEBR0S1_17480G</name>
    <name evidence="13" type="ORF">HII12_004195</name>
</gene>
<protein>
    <recommendedName>
        <fullName evidence="9">E3 ubiquitin-protein ligase PEP5</fullName>
        <ecNumber evidence="9">2.3.2.27</ecNumber>
    </recommendedName>
</protein>
<evidence type="ECO:0000256" key="4">
    <source>
        <dbReference type="ARBA" id="ARBA00022771"/>
    </source>
</evidence>
<evidence type="ECO:0000256" key="1">
    <source>
        <dbReference type="ARBA" id="ARBA00007070"/>
    </source>
</evidence>
<dbReference type="InterPro" id="IPR016528">
    <property type="entry name" value="VPS11"/>
</dbReference>
<comment type="similarity">
    <text evidence="1 9">Belongs to the VPS11 family.</text>
</comment>
<evidence type="ECO:0000313" key="16">
    <source>
        <dbReference type="Proteomes" id="UP000568158"/>
    </source>
</evidence>